<organism evidence="2 3">
    <name type="scientific">Desulfomonile tiedjei</name>
    <dbReference type="NCBI Taxonomy" id="2358"/>
    <lineage>
        <taxon>Bacteria</taxon>
        <taxon>Pseudomonadati</taxon>
        <taxon>Thermodesulfobacteriota</taxon>
        <taxon>Desulfomonilia</taxon>
        <taxon>Desulfomonilales</taxon>
        <taxon>Desulfomonilaceae</taxon>
        <taxon>Desulfomonile</taxon>
    </lineage>
</organism>
<feature type="transmembrane region" description="Helical" evidence="1">
    <location>
        <begin position="334"/>
        <end position="355"/>
    </location>
</feature>
<accession>A0A9D6V206</accession>
<dbReference type="AlphaFoldDB" id="A0A9D6V206"/>
<dbReference type="Proteomes" id="UP000807825">
    <property type="component" value="Unassembled WGS sequence"/>
</dbReference>
<dbReference type="EMBL" id="JACRDE010000199">
    <property type="protein sequence ID" value="MBI5249273.1"/>
    <property type="molecule type" value="Genomic_DNA"/>
</dbReference>
<keyword evidence="1" id="KW-0812">Transmembrane</keyword>
<keyword evidence="1" id="KW-1133">Transmembrane helix</keyword>
<comment type="caution">
    <text evidence="2">The sequence shown here is derived from an EMBL/GenBank/DDBJ whole genome shotgun (WGS) entry which is preliminary data.</text>
</comment>
<sequence>MFSIIKGKFGDAVKLPNHTLLYGIILAVLGAFVTVGSLTRIYELREFFPLRLPEQVNEFILNYVPFILGTFITSVAALAGVIVGLNWLCSGLKQMSRLRVALRWPGEFYRPETVSLGLKEGRLRSYDRAPSLLFYLLGKVWQNARYISEIPGHIVRWNIRFIWKALAIGIVIHFVFKSLDFLPLYLSGLGLGSGYMIPSPMPFYNLLAAACVLKLIIAFTLIPLKKPGASREMDSMIVEGRGHPSLFFSLLEEGSKIFAHKGFSNRISRSRPVVCEDGETLIGTLVESFPEYIKTSSRAAALLSLCIGAVMILVGFLQVILMQYPSFSVSYEEFFHLYSMSMVIDILLNVSMILLGKSFMDQARALMSVYKFRSSLVYVEAKGEFERKVLPDLKGIVSAERLFNPLIKCAFNVRYFTAEAVSEAITPEGVRELVGLETSGRLAKDVARLKYLPFQVDFLERYPSSWTPDDLDDEQIVQVTGEPLGVEQDAPCAAVMSQGNCT</sequence>
<evidence type="ECO:0000256" key="1">
    <source>
        <dbReference type="SAM" id="Phobius"/>
    </source>
</evidence>
<feature type="transmembrane region" description="Helical" evidence="1">
    <location>
        <begin position="161"/>
        <end position="186"/>
    </location>
</feature>
<name>A0A9D6V206_9BACT</name>
<feature type="transmembrane region" description="Helical" evidence="1">
    <location>
        <begin position="206"/>
        <end position="224"/>
    </location>
</feature>
<evidence type="ECO:0000313" key="3">
    <source>
        <dbReference type="Proteomes" id="UP000807825"/>
    </source>
</evidence>
<evidence type="ECO:0000313" key="2">
    <source>
        <dbReference type="EMBL" id="MBI5249273.1"/>
    </source>
</evidence>
<proteinExistence type="predicted"/>
<protein>
    <submittedName>
        <fullName evidence="2">Uncharacterized protein</fullName>
    </submittedName>
</protein>
<reference evidence="2" key="1">
    <citation type="submission" date="2020-07" db="EMBL/GenBank/DDBJ databases">
        <title>Huge and variable diversity of episymbiotic CPR bacteria and DPANN archaea in groundwater ecosystems.</title>
        <authorList>
            <person name="He C.Y."/>
            <person name="Keren R."/>
            <person name="Whittaker M."/>
            <person name="Farag I.F."/>
            <person name="Doudna J."/>
            <person name="Cate J.H.D."/>
            <person name="Banfield J.F."/>
        </authorList>
    </citation>
    <scope>NUCLEOTIDE SEQUENCE</scope>
    <source>
        <strain evidence="2">NC_groundwater_1664_Pr3_B-0.1um_52_9</strain>
    </source>
</reference>
<gene>
    <name evidence="2" type="ORF">HY912_07245</name>
</gene>
<feature type="transmembrane region" description="Helical" evidence="1">
    <location>
        <begin position="62"/>
        <end position="89"/>
    </location>
</feature>
<keyword evidence="1" id="KW-0472">Membrane</keyword>
<feature type="transmembrane region" description="Helical" evidence="1">
    <location>
        <begin position="299"/>
        <end position="322"/>
    </location>
</feature>
<feature type="transmembrane region" description="Helical" evidence="1">
    <location>
        <begin position="20"/>
        <end position="42"/>
    </location>
</feature>